<evidence type="ECO:0000313" key="2">
    <source>
        <dbReference type="Proteomes" id="UP000284202"/>
    </source>
</evidence>
<comment type="caution">
    <text evidence="1">The sequence shown here is derived from an EMBL/GenBank/DDBJ whole genome shotgun (WGS) entry which is preliminary data.</text>
</comment>
<keyword evidence="2" id="KW-1185">Reference proteome</keyword>
<name>A0A418SSR8_9RHOB</name>
<dbReference type="EMBL" id="QZCG01000009">
    <property type="protein sequence ID" value="RJE84015.1"/>
    <property type="molecule type" value="Genomic_DNA"/>
</dbReference>
<evidence type="ECO:0000313" key="1">
    <source>
        <dbReference type="EMBL" id="RJE84015.1"/>
    </source>
</evidence>
<dbReference type="AlphaFoldDB" id="A0A418SSR8"/>
<organism evidence="1 2">
    <name type="scientific">Paracoccus onubensis</name>
    <dbReference type="NCBI Taxonomy" id="1675788"/>
    <lineage>
        <taxon>Bacteria</taxon>
        <taxon>Pseudomonadati</taxon>
        <taxon>Pseudomonadota</taxon>
        <taxon>Alphaproteobacteria</taxon>
        <taxon>Rhodobacterales</taxon>
        <taxon>Paracoccaceae</taxon>
        <taxon>Paracoccus</taxon>
    </lineage>
</organism>
<accession>A0A418SSR8</accession>
<sequence length="92" mass="10435">MMVDHQYQHLASVSCRALWCAVLANAWVEAIYPSSRAHPVEIQQSRNWFGSSDFFQVCALAGVEPSQVMMKFTAAIALRNQPTRRVRGRVRV</sequence>
<protein>
    <submittedName>
        <fullName evidence="1">Uncharacterized protein</fullName>
    </submittedName>
</protein>
<gene>
    <name evidence="1" type="ORF">D3P04_13440</name>
</gene>
<dbReference type="Proteomes" id="UP000284202">
    <property type="component" value="Unassembled WGS sequence"/>
</dbReference>
<reference evidence="2" key="1">
    <citation type="submission" date="2018-09" db="EMBL/GenBank/DDBJ databases">
        <title>Acidovorax cavernicola nov. sp. isolated from Gruta de las Maravillas (Aracena, Spain).</title>
        <authorList>
            <person name="Jurado V."/>
            <person name="Gutierrez-Patricio S."/>
            <person name="Gonzalez-Pimentel J.L."/>
            <person name="Miller A.Z."/>
            <person name="Laiz L."/>
            <person name="Saiz-Jimenez C."/>
        </authorList>
    </citation>
    <scope>NUCLEOTIDE SEQUENCE [LARGE SCALE GENOMIC DNA]</scope>
    <source>
        <strain evidence="2">1011MAR3C25</strain>
    </source>
</reference>
<proteinExistence type="predicted"/>